<feature type="compositionally biased region" description="Basic and acidic residues" evidence="1">
    <location>
        <begin position="246"/>
        <end position="255"/>
    </location>
</feature>
<keyword evidence="3" id="KW-1185">Reference proteome</keyword>
<protein>
    <submittedName>
        <fullName evidence="2">Uncharacterized protein</fullName>
    </submittedName>
</protein>
<evidence type="ECO:0000256" key="1">
    <source>
        <dbReference type="SAM" id="MobiDB-lite"/>
    </source>
</evidence>
<organism evidence="2 3">
    <name type="scientific">Ceratocystis fimbriata CBS 114723</name>
    <dbReference type="NCBI Taxonomy" id="1035309"/>
    <lineage>
        <taxon>Eukaryota</taxon>
        <taxon>Fungi</taxon>
        <taxon>Dikarya</taxon>
        <taxon>Ascomycota</taxon>
        <taxon>Pezizomycotina</taxon>
        <taxon>Sordariomycetes</taxon>
        <taxon>Hypocreomycetidae</taxon>
        <taxon>Microascales</taxon>
        <taxon>Ceratocystidaceae</taxon>
        <taxon>Ceratocystis</taxon>
    </lineage>
</organism>
<feature type="compositionally biased region" description="Basic residues" evidence="1">
    <location>
        <begin position="235"/>
        <end position="245"/>
    </location>
</feature>
<evidence type="ECO:0000313" key="3">
    <source>
        <dbReference type="Proteomes" id="UP000222788"/>
    </source>
</evidence>
<comment type="caution">
    <text evidence="2">The sequence shown here is derived from an EMBL/GenBank/DDBJ whole genome shotgun (WGS) entry which is preliminary data.</text>
</comment>
<sequence length="288" mass="33206">MPSQRYYYSDCPAYDSPRGSPNVEYEQQQREDRELRRLARKEKARNKAEIEEYERIDCEMYEAEKSWAEKEKEKDRQDRERRRRRRAEKQKLDKVIEKEVEKKVNAILTASLPQQQPPHAASPCSPYGSSPSHGIYAAMASGPTSFAPHNPNIPQGFPGSFPQGPPVFSHDPYPLSGIPGAHLPHSYPMPAHARPNNQQEAFQHEKRAHHAPPPPVPTAPTSEDEGRRPTQRKDRTSRHSRRRRNRVEEHIEEISTRLNSTKLYDPNPTYSDGSDSDEESRKRMLLLA</sequence>
<feature type="compositionally biased region" description="Polar residues" evidence="1">
    <location>
        <begin position="256"/>
        <end position="273"/>
    </location>
</feature>
<feature type="region of interest" description="Disordered" evidence="1">
    <location>
        <begin position="1"/>
        <end position="34"/>
    </location>
</feature>
<dbReference type="EMBL" id="APWK03000037">
    <property type="protein sequence ID" value="PHH53808.1"/>
    <property type="molecule type" value="Genomic_DNA"/>
</dbReference>
<feature type="region of interest" description="Disordered" evidence="1">
    <location>
        <begin position="143"/>
        <end position="288"/>
    </location>
</feature>
<feature type="region of interest" description="Disordered" evidence="1">
    <location>
        <begin position="110"/>
        <end position="131"/>
    </location>
</feature>
<feature type="compositionally biased region" description="Low complexity" evidence="1">
    <location>
        <begin position="154"/>
        <end position="169"/>
    </location>
</feature>
<reference evidence="2 3" key="2">
    <citation type="journal article" date="2013" name="IMA Fungus">
        <title>IMA Genome-F 1: Ceratocystis fimbriata: Draft nuclear genome sequence for the plant pathogen, Ceratocystis fimbriata.</title>
        <authorList>
            <person name="Wilken P.M."/>
            <person name="Steenkamp E.T."/>
            <person name="Wingfield M.J."/>
            <person name="de Beer Z.W."/>
            <person name="Wingfield B.D."/>
        </authorList>
    </citation>
    <scope>NUCLEOTIDE SEQUENCE [LARGE SCALE GENOMIC DNA]</scope>
    <source>
        <strain evidence="2 3">CBS 114723</strain>
    </source>
</reference>
<proteinExistence type="predicted"/>
<evidence type="ECO:0000313" key="2">
    <source>
        <dbReference type="EMBL" id="PHH53808.1"/>
    </source>
</evidence>
<reference evidence="2 3" key="1">
    <citation type="journal article" date="2013" name="Fungal Biol.">
        <title>Analysis of microsatellite markers in the genome of the plant pathogen Ceratocystis fimbriata.</title>
        <authorList>
            <person name="Simpson M.C."/>
            <person name="Wilken P.M."/>
            <person name="Coetzee M.P."/>
            <person name="Wingfield M.J."/>
            <person name="Wingfield B.D."/>
        </authorList>
    </citation>
    <scope>NUCLEOTIDE SEQUENCE [LARGE SCALE GENOMIC DNA]</scope>
    <source>
        <strain evidence="2 3">CBS 114723</strain>
    </source>
</reference>
<gene>
    <name evidence="2" type="ORF">CFIMG_003341RA</name>
</gene>
<feature type="region of interest" description="Disordered" evidence="1">
    <location>
        <begin position="64"/>
        <end position="92"/>
    </location>
</feature>
<dbReference type="Proteomes" id="UP000222788">
    <property type="component" value="Unassembled WGS sequence"/>
</dbReference>
<feature type="compositionally biased region" description="Basic and acidic residues" evidence="1">
    <location>
        <begin position="224"/>
        <end position="234"/>
    </location>
</feature>
<dbReference type="AlphaFoldDB" id="A0A2C5X1W7"/>
<accession>A0A2C5X1W7</accession>
<feature type="compositionally biased region" description="Basic and acidic residues" evidence="1">
    <location>
        <begin position="64"/>
        <end position="80"/>
    </location>
</feature>
<name>A0A2C5X1W7_9PEZI</name>